<reference evidence="1 2" key="1">
    <citation type="submission" date="2024-05" db="EMBL/GenBank/DDBJ databases">
        <authorList>
            <person name="Wallberg A."/>
        </authorList>
    </citation>
    <scope>NUCLEOTIDE SEQUENCE [LARGE SCALE GENOMIC DNA]</scope>
</reference>
<keyword evidence="2" id="KW-1185">Reference proteome</keyword>
<dbReference type="Proteomes" id="UP001497623">
    <property type="component" value="Unassembled WGS sequence"/>
</dbReference>
<comment type="caution">
    <text evidence="1">The sequence shown here is derived from an EMBL/GenBank/DDBJ whole genome shotgun (WGS) entry which is preliminary data.</text>
</comment>
<gene>
    <name evidence="1" type="ORF">MNOR_LOCUS39649</name>
</gene>
<dbReference type="EMBL" id="CAXKWB010106374">
    <property type="protein sequence ID" value="CAL4228748.1"/>
    <property type="molecule type" value="Genomic_DNA"/>
</dbReference>
<sequence length="100" mass="11713">NKYKIVCDKNMKLALTEYTNGMKEKMLKGHKKPLPVHSKVKTDDAIELYKKESSSITEPYLSIVEEYLELLKKDIDKVYQELKKEDDESLQKKSAIDKFN</sequence>
<organism evidence="1 2">
    <name type="scientific">Meganyctiphanes norvegica</name>
    <name type="common">Northern krill</name>
    <name type="synonym">Thysanopoda norvegica</name>
    <dbReference type="NCBI Taxonomy" id="48144"/>
    <lineage>
        <taxon>Eukaryota</taxon>
        <taxon>Metazoa</taxon>
        <taxon>Ecdysozoa</taxon>
        <taxon>Arthropoda</taxon>
        <taxon>Crustacea</taxon>
        <taxon>Multicrustacea</taxon>
        <taxon>Malacostraca</taxon>
        <taxon>Eumalacostraca</taxon>
        <taxon>Eucarida</taxon>
        <taxon>Euphausiacea</taxon>
        <taxon>Euphausiidae</taxon>
        <taxon>Meganyctiphanes</taxon>
    </lineage>
</organism>
<name>A0AAV2ST46_MEGNR</name>
<evidence type="ECO:0000313" key="1">
    <source>
        <dbReference type="EMBL" id="CAL4228748.1"/>
    </source>
</evidence>
<feature type="non-terminal residue" evidence="1">
    <location>
        <position position="1"/>
    </location>
</feature>
<evidence type="ECO:0000313" key="2">
    <source>
        <dbReference type="Proteomes" id="UP001497623"/>
    </source>
</evidence>
<protein>
    <submittedName>
        <fullName evidence="1">Uncharacterized protein</fullName>
    </submittedName>
</protein>
<proteinExistence type="predicted"/>
<accession>A0AAV2ST46</accession>
<feature type="non-terminal residue" evidence="1">
    <location>
        <position position="100"/>
    </location>
</feature>
<dbReference type="AlphaFoldDB" id="A0AAV2ST46"/>